<dbReference type="FunFam" id="3.40.50.300:FF:000356">
    <property type="entry name" value="DNA repair protein RecN"/>
    <property type="match status" value="1"/>
</dbReference>
<keyword evidence="5 9" id="KW-0227">DNA damage</keyword>
<evidence type="ECO:0000256" key="4">
    <source>
        <dbReference type="ARBA" id="ARBA00022741"/>
    </source>
</evidence>
<evidence type="ECO:0000259" key="11">
    <source>
        <dbReference type="Pfam" id="PF02463"/>
    </source>
</evidence>
<reference evidence="12 13" key="1">
    <citation type="submission" date="2018-05" db="EMBL/GenBank/DDBJ databases">
        <authorList>
            <person name="Goeker M."/>
            <person name="Huntemann M."/>
            <person name="Clum A."/>
            <person name="Pillay M."/>
            <person name="Palaniappan K."/>
            <person name="Varghese N."/>
            <person name="Mikhailova N."/>
            <person name="Stamatis D."/>
            <person name="Reddy T."/>
            <person name="Daum C."/>
            <person name="Shapiro N."/>
            <person name="Ivanova N."/>
            <person name="Kyrpides N."/>
            <person name="Woyke T."/>
        </authorList>
    </citation>
    <scope>NUCLEOTIDE SEQUENCE [LARGE SCALE GENOMIC DNA]</scope>
    <source>
        <strain evidence="12 13">DSM 26524</strain>
    </source>
</reference>
<protein>
    <recommendedName>
        <fullName evidence="3 9">DNA repair protein RecN</fullName>
    </recommendedName>
    <alternativeName>
        <fullName evidence="8 9">Recombination protein N</fullName>
    </alternativeName>
</protein>
<organism evidence="12 13">
    <name type="scientific">Murimonas intestini</name>
    <dbReference type="NCBI Taxonomy" id="1337051"/>
    <lineage>
        <taxon>Bacteria</taxon>
        <taxon>Bacillati</taxon>
        <taxon>Bacillota</taxon>
        <taxon>Clostridia</taxon>
        <taxon>Lachnospirales</taxon>
        <taxon>Lachnospiraceae</taxon>
        <taxon>Murimonas</taxon>
    </lineage>
</organism>
<proteinExistence type="inferred from homology"/>
<dbReference type="CDD" id="cd03241">
    <property type="entry name" value="ABC_RecN"/>
    <property type="match status" value="1"/>
</dbReference>
<feature type="domain" description="RecF/RecN/SMC N-terminal" evidence="11">
    <location>
        <begin position="6"/>
        <end position="507"/>
    </location>
</feature>
<evidence type="ECO:0000256" key="2">
    <source>
        <dbReference type="ARBA" id="ARBA00009441"/>
    </source>
</evidence>
<evidence type="ECO:0000256" key="9">
    <source>
        <dbReference type="PIRNR" id="PIRNR003128"/>
    </source>
</evidence>
<sequence length="559" mass="62237">MLVNVHVKNMALIQEADVDFGRGLNILTGETGAGKSIIIGAVNVALGMRGFKGFAREDADTALVELVFSVEKEEQAEKIKAFDIPVEDGLVILSRRMTGNRSISKVNGETVPVSTIRQIAEILIDIHGQHEHQSLLHASKHLEILDEFARDELRPMKQKAAALYQDYLGLGRELEENRIDAGQKQKEMDFLNFEIQEIENAALKLNEDTELESRYRKLSNGKKIMEAASLSYELTGYENGAAGDGIGRALRSLGGVTMYDGALEELAGQLENLENLLNDFNRDLKDYMGELSFNAADFDEIEQRLDLINRLKAKYGDSIEAILSYKAEKEERLKKLVDYEHYFAGLEKKYALASERLLSCAADMSKVRKKHAKILEKAILEALIDLNFLDVRFEISFGRTHNVTDHGYDEVNFLISTNPGLPVRPLKDVASGGELSRIMLAIKSVLADRDETDTLIFDEIDVGISGRTAQKVSEKMAVIARKHQIICITHLAQIASMADSHYVIEKKVEGNATATSIRALSDDESIEELARILGGAKITDIVMQSAREMKELAVSTKKY</sequence>
<evidence type="ECO:0000256" key="8">
    <source>
        <dbReference type="ARBA" id="ARBA00033408"/>
    </source>
</evidence>
<feature type="coiled-coil region" evidence="10">
    <location>
        <begin position="256"/>
        <end position="290"/>
    </location>
</feature>
<dbReference type="Gene3D" id="3.40.50.300">
    <property type="entry name" value="P-loop containing nucleotide triphosphate hydrolases"/>
    <property type="match status" value="2"/>
</dbReference>
<dbReference type="Proteomes" id="UP000245412">
    <property type="component" value="Unassembled WGS sequence"/>
</dbReference>
<evidence type="ECO:0000256" key="7">
    <source>
        <dbReference type="ARBA" id="ARBA00023204"/>
    </source>
</evidence>
<name>A0AB73T7B8_9FIRM</name>
<comment type="function">
    <text evidence="1 9">May be involved in recombinational repair of damaged DNA.</text>
</comment>
<dbReference type="NCBIfam" id="TIGR00634">
    <property type="entry name" value="recN"/>
    <property type="match status" value="1"/>
</dbReference>
<keyword evidence="4" id="KW-0547">Nucleotide-binding</keyword>
<dbReference type="PANTHER" id="PTHR11059">
    <property type="entry name" value="DNA REPAIR PROTEIN RECN"/>
    <property type="match status" value="1"/>
</dbReference>
<keyword evidence="7 9" id="KW-0234">DNA repair</keyword>
<dbReference type="PIRSF" id="PIRSF003128">
    <property type="entry name" value="RecN"/>
    <property type="match status" value="1"/>
</dbReference>
<accession>A0AB73T7B8</accession>
<keyword evidence="13" id="KW-1185">Reference proteome</keyword>
<dbReference type="InterPro" id="IPR003395">
    <property type="entry name" value="RecF/RecN/SMC_N"/>
</dbReference>
<evidence type="ECO:0000256" key="1">
    <source>
        <dbReference type="ARBA" id="ARBA00003618"/>
    </source>
</evidence>
<dbReference type="GO" id="GO:0005524">
    <property type="term" value="F:ATP binding"/>
    <property type="evidence" value="ECO:0007669"/>
    <property type="project" value="UniProtKB-KW"/>
</dbReference>
<evidence type="ECO:0000313" key="12">
    <source>
        <dbReference type="EMBL" id="PWJ77472.1"/>
    </source>
</evidence>
<evidence type="ECO:0000256" key="3">
    <source>
        <dbReference type="ARBA" id="ARBA00021315"/>
    </source>
</evidence>
<keyword evidence="10" id="KW-0175">Coiled coil</keyword>
<evidence type="ECO:0000256" key="10">
    <source>
        <dbReference type="SAM" id="Coils"/>
    </source>
</evidence>
<evidence type="ECO:0000256" key="6">
    <source>
        <dbReference type="ARBA" id="ARBA00022840"/>
    </source>
</evidence>
<dbReference type="EMBL" id="QGGY01000003">
    <property type="protein sequence ID" value="PWJ77472.1"/>
    <property type="molecule type" value="Genomic_DNA"/>
</dbReference>
<dbReference type="GO" id="GO:0009432">
    <property type="term" value="P:SOS response"/>
    <property type="evidence" value="ECO:0007669"/>
    <property type="project" value="TreeGrafter"/>
</dbReference>
<dbReference type="RefSeq" id="WP_109625570.1">
    <property type="nucleotide sequence ID" value="NZ_CABJAT010000007.1"/>
</dbReference>
<gene>
    <name evidence="12" type="ORF">C7383_103317</name>
</gene>
<comment type="caution">
    <text evidence="12">The sequence shown here is derived from an EMBL/GenBank/DDBJ whole genome shotgun (WGS) entry which is preliminary data.</text>
</comment>
<dbReference type="GO" id="GO:0006310">
    <property type="term" value="P:DNA recombination"/>
    <property type="evidence" value="ECO:0007669"/>
    <property type="project" value="InterPro"/>
</dbReference>
<evidence type="ECO:0000256" key="5">
    <source>
        <dbReference type="ARBA" id="ARBA00022763"/>
    </source>
</evidence>
<dbReference type="GO" id="GO:0006281">
    <property type="term" value="P:DNA repair"/>
    <property type="evidence" value="ECO:0007669"/>
    <property type="project" value="UniProtKB-KW"/>
</dbReference>
<feature type="coiled-coil region" evidence="10">
    <location>
        <begin position="181"/>
        <end position="208"/>
    </location>
</feature>
<dbReference type="AlphaFoldDB" id="A0AB73T7B8"/>
<comment type="similarity">
    <text evidence="2 9">Belongs to the RecN family.</text>
</comment>
<dbReference type="InterPro" id="IPR027417">
    <property type="entry name" value="P-loop_NTPase"/>
</dbReference>
<dbReference type="Pfam" id="PF02463">
    <property type="entry name" value="SMC_N"/>
    <property type="match status" value="1"/>
</dbReference>
<keyword evidence="6" id="KW-0067">ATP-binding</keyword>
<dbReference type="GO" id="GO:0043590">
    <property type="term" value="C:bacterial nucleoid"/>
    <property type="evidence" value="ECO:0007669"/>
    <property type="project" value="TreeGrafter"/>
</dbReference>
<dbReference type="InterPro" id="IPR004604">
    <property type="entry name" value="DNA_recomb/repair_RecN"/>
</dbReference>
<evidence type="ECO:0000313" key="13">
    <source>
        <dbReference type="Proteomes" id="UP000245412"/>
    </source>
</evidence>
<dbReference type="PANTHER" id="PTHR11059:SF0">
    <property type="entry name" value="DNA REPAIR PROTEIN RECN"/>
    <property type="match status" value="1"/>
</dbReference>
<dbReference type="SUPFAM" id="SSF52540">
    <property type="entry name" value="P-loop containing nucleoside triphosphate hydrolases"/>
    <property type="match status" value="1"/>
</dbReference>